<dbReference type="GO" id="GO:0004252">
    <property type="term" value="F:serine-type endopeptidase activity"/>
    <property type="evidence" value="ECO:0007669"/>
    <property type="project" value="InterPro"/>
</dbReference>
<dbReference type="SUPFAM" id="SSF144091">
    <property type="entry name" value="Rhomboid-like"/>
    <property type="match status" value="1"/>
</dbReference>
<dbReference type="OrthoDB" id="205691at2157"/>
<gene>
    <name evidence="8" type="ORF">A6E15_08970</name>
</gene>
<dbReference type="GO" id="GO:0006508">
    <property type="term" value="P:proteolysis"/>
    <property type="evidence" value="ECO:0007669"/>
    <property type="project" value="UniProtKB-KW"/>
</dbReference>
<keyword evidence="2 6" id="KW-0812">Transmembrane</keyword>
<feature type="region of interest" description="Disordered" evidence="5">
    <location>
        <begin position="331"/>
        <end position="364"/>
    </location>
</feature>
<dbReference type="AlphaFoldDB" id="A0A1S8AWE9"/>
<name>A0A1S8AWE9_9EURY</name>
<evidence type="ECO:0000256" key="2">
    <source>
        <dbReference type="ARBA" id="ARBA00022692"/>
    </source>
</evidence>
<comment type="caution">
    <text evidence="8">The sequence shown here is derived from an EMBL/GenBank/DDBJ whole genome shotgun (WGS) entry which is preliminary data.</text>
</comment>
<keyword evidence="8" id="KW-0645">Protease</keyword>
<comment type="subcellular location">
    <subcellularLocation>
        <location evidence="1">Membrane</location>
        <topology evidence="1">Multi-pass membrane protein</topology>
    </subcellularLocation>
</comment>
<dbReference type="Gene3D" id="1.20.1540.10">
    <property type="entry name" value="Rhomboid-like"/>
    <property type="match status" value="1"/>
</dbReference>
<protein>
    <submittedName>
        <fullName evidence="8">Protease</fullName>
    </submittedName>
</protein>
<feature type="transmembrane region" description="Helical" evidence="6">
    <location>
        <begin position="394"/>
        <end position="417"/>
    </location>
</feature>
<feature type="transmembrane region" description="Helical" evidence="6">
    <location>
        <begin position="266"/>
        <end position="286"/>
    </location>
</feature>
<dbReference type="GO" id="GO:0016020">
    <property type="term" value="C:membrane"/>
    <property type="evidence" value="ECO:0007669"/>
    <property type="project" value="UniProtKB-SubCell"/>
</dbReference>
<evidence type="ECO:0000313" key="9">
    <source>
        <dbReference type="Proteomes" id="UP000189370"/>
    </source>
</evidence>
<dbReference type="RefSeq" id="WP_076145657.1">
    <property type="nucleotide sequence ID" value="NZ_LWLN01000001.1"/>
</dbReference>
<dbReference type="InterPro" id="IPR035952">
    <property type="entry name" value="Rhomboid-like_sf"/>
</dbReference>
<dbReference type="EMBL" id="LWLN01000001">
    <property type="protein sequence ID" value="OLZ41110.1"/>
    <property type="molecule type" value="Genomic_DNA"/>
</dbReference>
<accession>A0A1S8AWE9</accession>
<sequence>MVSVAALLTVLVAATLLGSVAIVRRLHRPARRWRDSLRSRFVLGVPWGSLLVIAVVLVVYLFVQDGSTDFDDPVTIPFRTWSYFYPLGMVTASFSHAGPSHLLGNLAGTVVVAPLAEYAWGHYPTGGDVATDGDAGRLRSLYGNPRVRAFVCFPLAVVAVGLTTSLFALGPVIGFSGVVFAFAGFAVVHYPIATIVATLGVQGAVLRLYSALQDPIYVYTAQPSPPSAPSWAGIAIQGHALGLFVGFVLGIVLLERRGRRPDPLRLWLAVLLFGFAKRLWAIYWFGGENTYLLYQGPGVVVVAVLALVVTLAVTASERPAIPRRLATGLPGSSVGASEGDSDRATDRPLELARTDDGDERPVSDRLERVRELVGGTRDQAADGGSLAALSRKQVAFLAVIGVLALLAGVAVPANFLVVEDASATTETAVQIEDYTVEYVEGVPNGLVSGIGIEAIESDEGLEASGVIVASERREVWLEAVSAQRLSVTGEETVSVGGAGWRETVHVERTGWEPVGNDTVYQVWLRPEGGDRRLAHESNESRAEARIAGQNVTLGSEDGEFVLEVTGEGTTPATTTVPAANETVTAGGLIFERESETIYAAADGTRVAIASEETYNGY</sequence>
<evidence type="ECO:0000256" key="1">
    <source>
        <dbReference type="ARBA" id="ARBA00004141"/>
    </source>
</evidence>
<evidence type="ECO:0000256" key="6">
    <source>
        <dbReference type="SAM" id="Phobius"/>
    </source>
</evidence>
<feature type="transmembrane region" description="Helical" evidence="6">
    <location>
        <begin position="232"/>
        <end position="254"/>
    </location>
</feature>
<proteinExistence type="predicted"/>
<feature type="domain" description="Peptidase S54 rhomboid" evidence="7">
    <location>
        <begin position="89"/>
        <end position="255"/>
    </location>
</feature>
<evidence type="ECO:0000256" key="4">
    <source>
        <dbReference type="ARBA" id="ARBA00023136"/>
    </source>
</evidence>
<feature type="transmembrane region" description="Helical" evidence="6">
    <location>
        <begin position="147"/>
        <end position="166"/>
    </location>
</feature>
<dbReference type="InterPro" id="IPR022764">
    <property type="entry name" value="Peptidase_S54_rhomboid_dom"/>
</dbReference>
<evidence type="ECO:0000256" key="3">
    <source>
        <dbReference type="ARBA" id="ARBA00022989"/>
    </source>
</evidence>
<keyword evidence="9" id="KW-1185">Reference proteome</keyword>
<keyword evidence="3 6" id="KW-1133">Transmembrane helix</keyword>
<feature type="transmembrane region" description="Helical" evidence="6">
    <location>
        <begin position="41"/>
        <end position="63"/>
    </location>
</feature>
<evidence type="ECO:0000259" key="7">
    <source>
        <dbReference type="Pfam" id="PF01694"/>
    </source>
</evidence>
<dbReference type="Proteomes" id="UP000189370">
    <property type="component" value="Unassembled WGS sequence"/>
</dbReference>
<dbReference type="Pfam" id="PF01694">
    <property type="entry name" value="Rhomboid"/>
    <property type="match status" value="1"/>
</dbReference>
<evidence type="ECO:0000256" key="5">
    <source>
        <dbReference type="SAM" id="MobiDB-lite"/>
    </source>
</evidence>
<feature type="transmembrane region" description="Helical" evidence="6">
    <location>
        <begin position="292"/>
        <end position="315"/>
    </location>
</feature>
<keyword evidence="8" id="KW-0378">Hydrolase</keyword>
<organism evidence="8 9">
    <name type="scientific">Natrinema saccharevitans</name>
    <dbReference type="NCBI Taxonomy" id="301967"/>
    <lineage>
        <taxon>Archaea</taxon>
        <taxon>Methanobacteriati</taxon>
        <taxon>Methanobacteriota</taxon>
        <taxon>Stenosarchaea group</taxon>
        <taxon>Halobacteria</taxon>
        <taxon>Halobacteriales</taxon>
        <taxon>Natrialbaceae</taxon>
        <taxon>Natrinema</taxon>
    </lineage>
</organism>
<keyword evidence="4 6" id="KW-0472">Membrane</keyword>
<evidence type="ECO:0000313" key="8">
    <source>
        <dbReference type="EMBL" id="OLZ41110.1"/>
    </source>
</evidence>
<feature type="compositionally biased region" description="Basic and acidic residues" evidence="5">
    <location>
        <begin position="340"/>
        <end position="364"/>
    </location>
</feature>
<reference evidence="9" key="1">
    <citation type="submission" date="2016-04" db="EMBL/GenBank/DDBJ databases">
        <authorList>
            <person name="Chen S.-C."/>
            <person name="Lai M.-C."/>
        </authorList>
    </citation>
    <scope>NUCLEOTIDE SEQUENCE [LARGE SCALE GENOMIC DNA]</scope>
    <source>
        <strain evidence="9">AB14</strain>
    </source>
</reference>